<keyword evidence="5" id="KW-1185">Reference proteome</keyword>
<dbReference type="Proteomes" id="UP001212411">
    <property type="component" value="Chromosome 3"/>
</dbReference>
<dbReference type="PROSITE" id="PS50192">
    <property type="entry name" value="T_SNARE"/>
    <property type="match status" value="1"/>
</dbReference>
<feature type="compositionally biased region" description="Low complexity" evidence="1">
    <location>
        <begin position="247"/>
        <end position="258"/>
    </location>
</feature>
<organism evidence="4 5">
    <name type="scientific">Schizosaccharomyces osmophilus</name>
    <dbReference type="NCBI Taxonomy" id="2545709"/>
    <lineage>
        <taxon>Eukaryota</taxon>
        <taxon>Fungi</taxon>
        <taxon>Dikarya</taxon>
        <taxon>Ascomycota</taxon>
        <taxon>Taphrinomycotina</taxon>
        <taxon>Schizosaccharomycetes</taxon>
        <taxon>Schizosaccharomycetales</taxon>
        <taxon>Schizosaccharomycetaceae</taxon>
        <taxon>Schizosaccharomyces</taxon>
    </lineage>
</organism>
<accession>A0AAE9WHI0</accession>
<gene>
    <name evidence="4" type="primary">vsl1</name>
    <name evidence="4" type="ORF">SOMG_04208</name>
</gene>
<dbReference type="Gene3D" id="3.30.1520.10">
    <property type="entry name" value="Phox-like domain"/>
    <property type="match status" value="1"/>
</dbReference>
<reference evidence="4 5" key="1">
    <citation type="journal article" date="2023" name="G3 (Bethesda)">
        <title>A high-quality reference genome for the fission yeast Schizosaccharomyces osmophilus.</title>
        <authorList>
            <person name="Jia G.S."/>
            <person name="Zhang W.C."/>
            <person name="Liang Y."/>
            <person name="Liu X.H."/>
            <person name="Rhind N."/>
            <person name="Pidoux A."/>
            <person name="Brysch-Herzberg M."/>
            <person name="Du L.L."/>
        </authorList>
    </citation>
    <scope>NUCLEOTIDE SEQUENCE [LARGE SCALE GENOMIC DNA]</scope>
    <source>
        <strain evidence="4 5">CBS 15793</strain>
    </source>
</reference>
<dbReference type="GO" id="GO:0035091">
    <property type="term" value="F:phosphatidylinositol binding"/>
    <property type="evidence" value="ECO:0007669"/>
    <property type="project" value="InterPro"/>
</dbReference>
<dbReference type="KEGG" id="som:SOMG_04208"/>
<evidence type="ECO:0000259" key="2">
    <source>
        <dbReference type="PROSITE" id="PS50192"/>
    </source>
</evidence>
<proteinExistence type="predicted"/>
<feature type="domain" description="PX" evidence="3">
    <location>
        <begin position="8"/>
        <end position="122"/>
    </location>
</feature>
<dbReference type="InterPro" id="IPR000727">
    <property type="entry name" value="T_SNARE_dom"/>
</dbReference>
<dbReference type="SUPFAM" id="SSF58038">
    <property type="entry name" value="SNARE fusion complex"/>
    <property type="match status" value="1"/>
</dbReference>
<evidence type="ECO:0000256" key="1">
    <source>
        <dbReference type="SAM" id="MobiDB-lite"/>
    </source>
</evidence>
<dbReference type="PROSITE" id="PS50195">
    <property type="entry name" value="PX"/>
    <property type="match status" value="1"/>
</dbReference>
<dbReference type="CDD" id="cd15858">
    <property type="entry name" value="SNARE_VAM7"/>
    <property type="match status" value="1"/>
</dbReference>
<feature type="domain" description="T-SNARE coiled-coil homology" evidence="2">
    <location>
        <begin position="290"/>
        <end position="352"/>
    </location>
</feature>
<dbReference type="SUPFAM" id="SSF64268">
    <property type="entry name" value="PX domain"/>
    <property type="match status" value="1"/>
</dbReference>
<dbReference type="AlphaFoldDB" id="A0AAE9WHI0"/>
<dbReference type="GeneID" id="80877684"/>
<name>A0AAE9WHI0_9SCHI</name>
<dbReference type="RefSeq" id="XP_056039189.1">
    <property type="nucleotide sequence ID" value="XM_056182995.1"/>
</dbReference>
<dbReference type="InterPro" id="IPR036871">
    <property type="entry name" value="PX_dom_sf"/>
</dbReference>
<dbReference type="InterPro" id="IPR001683">
    <property type="entry name" value="PX_dom"/>
</dbReference>
<evidence type="ECO:0000313" key="4">
    <source>
        <dbReference type="EMBL" id="WBW74946.1"/>
    </source>
</evidence>
<evidence type="ECO:0000259" key="3">
    <source>
        <dbReference type="PROSITE" id="PS50195"/>
    </source>
</evidence>
<dbReference type="Pfam" id="PF00787">
    <property type="entry name" value="PX"/>
    <property type="match status" value="1"/>
</dbReference>
<evidence type="ECO:0000313" key="5">
    <source>
        <dbReference type="Proteomes" id="UP001212411"/>
    </source>
</evidence>
<dbReference type="SMART" id="SM00312">
    <property type="entry name" value="PX"/>
    <property type="match status" value="1"/>
</dbReference>
<dbReference type="EMBL" id="CP115613">
    <property type="protein sequence ID" value="WBW74946.1"/>
    <property type="molecule type" value="Genomic_DNA"/>
</dbReference>
<dbReference type="Gene3D" id="1.20.5.110">
    <property type="match status" value="1"/>
</dbReference>
<protein>
    <submittedName>
        <fullName evidence="4">Vacuolar SNARE Vsl1/Vam7</fullName>
    </submittedName>
</protein>
<sequence>MYAFASMAPIQLKIPKTSQKQDEGSRWTVYHIEVSFPNNLRRIVFRRFSEFVSLDEKIRPFDDTETLPNLPSKSWFQSTVTNEKFRESRRVALQGYIKALSKSPWIEMKEVKSFFNIEDNTGNITKESSLGPVEWIQLFHECKRDLHASRVDLLSGKNSTIYGQTRSLYTSKRSTDLLYASLHRLEQMNALGPGEVFRRRDMLDKLSSELVSYQRTMKNMAQPMSPPKSSAEVPASSSPGSPFKPVSSSSDQQNSLHSTPSSNRVLGKSRSQETPTTRKLDNVGLYQLQNQALMSQDTQAETLLPTIQRQKEISMAINNEVIEQNAMLDDVSHETDLNRKKMRRTKDRLRRLG</sequence>
<dbReference type="SMART" id="SM00397">
    <property type="entry name" value="t_SNARE"/>
    <property type="match status" value="1"/>
</dbReference>
<feature type="region of interest" description="Disordered" evidence="1">
    <location>
        <begin position="220"/>
        <end position="282"/>
    </location>
</feature>